<organism evidence="3 5">
    <name type="scientific">Uruburuella suis</name>
    <dbReference type="NCBI Taxonomy" id="252130"/>
    <lineage>
        <taxon>Bacteria</taxon>
        <taxon>Pseudomonadati</taxon>
        <taxon>Pseudomonadota</taxon>
        <taxon>Betaproteobacteria</taxon>
        <taxon>Neisseriales</taxon>
        <taxon>Neisseriaceae</taxon>
        <taxon>Uruburuella</taxon>
    </lineage>
</organism>
<dbReference type="RefSeq" id="WP_132954178.1">
    <property type="nucleotide sequence ID" value="NZ_CP091507.1"/>
</dbReference>
<sequence length="76" mass="8351">MRIPELDRINQLARKARLVPLSEAELAEREVLRKAYLKAVTGQMSNILSTVTVVDYDGRDVTPAKLRAAQAAGMAV</sequence>
<evidence type="ECO:0000313" key="3">
    <source>
        <dbReference type="EMBL" id="UOO79809.1"/>
    </source>
</evidence>
<dbReference type="PANTHER" id="PTHR37300">
    <property type="entry name" value="UPF0291 PROTEIN CBO2609/CLC_2481"/>
    <property type="match status" value="1"/>
</dbReference>
<keyword evidence="4" id="KW-1185">Reference proteome</keyword>
<reference evidence="3" key="3">
    <citation type="journal article" date="2022" name="Res Sq">
        <title>Evolution of multicellular longitudinally dividing oral cavity symbionts (Neisseriaceae).</title>
        <authorList>
            <person name="Nyongesa S."/>
            <person name="Weber P."/>
            <person name="Bernet E."/>
            <person name="Pullido F."/>
            <person name="Nieckarz M."/>
            <person name="Delaby M."/>
            <person name="Nieves C."/>
            <person name="Viehboeck T."/>
            <person name="Krause N."/>
            <person name="Rivera-Millot A."/>
            <person name="Nakamura A."/>
            <person name="Vischer N."/>
            <person name="VanNieuwenhze M."/>
            <person name="Brun Y."/>
            <person name="Cava F."/>
            <person name="Bulgheresi S."/>
            <person name="Veyrier F."/>
        </authorList>
    </citation>
    <scope>NUCLEOTIDE SEQUENCE</scope>
    <source>
        <strain evidence="3">1258/02</strain>
    </source>
</reference>
<dbReference type="InterPro" id="IPR009242">
    <property type="entry name" value="DUF896"/>
</dbReference>
<gene>
    <name evidence="2" type="ORF">EV680_11913</name>
    <name evidence="3" type="ORF">LVJ78_01930</name>
</gene>
<dbReference type="Gene3D" id="1.10.287.540">
    <property type="entry name" value="Helix hairpin bin"/>
    <property type="match status" value="1"/>
</dbReference>
<name>A0AAE9H1L0_9NEIS</name>
<reference evidence="3" key="2">
    <citation type="submission" date="2021-12" db="EMBL/GenBank/DDBJ databases">
        <authorList>
            <person name="Veyrier F.J."/>
        </authorList>
    </citation>
    <scope>NUCLEOTIDE SEQUENCE</scope>
    <source>
        <strain evidence="3">1258/02</strain>
    </source>
</reference>
<dbReference type="Proteomes" id="UP000829756">
    <property type="component" value="Chromosome"/>
</dbReference>
<dbReference type="PANTHER" id="PTHR37300:SF2">
    <property type="entry name" value="UPF0291 PROTEIN BC_1827"/>
    <property type="match status" value="1"/>
</dbReference>
<dbReference type="HAMAP" id="MF_01103">
    <property type="entry name" value="UPF0291"/>
    <property type="match status" value="1"/>
</dbReference>
<evidence type="ECO:0000313" key="2">
    <source>
        <dbReference type="EMBL" id="TCP03722.1"/>
    </source>
</evidence>
<dbReference type="AlphaFoldDB" id="A0AAE9H1L0"/>
<dbReference type="EMBL" id="CP091507">
    <property type="protein sequence ID" value="UOO79809.1"/>
    <property type="molecule type" value="Genomic_DNA"/>
</dbReference>
<protein>
    <submittedName>
        <fullName evidence="3">DUF896 domain-containing protein</fullName>
    </submittedName>
    <submittedName>
        <fullName evidence="2">Uncharacterized protein YnzC (UPF0291/DUF896 family)</fullName>
    </submittedName>
</protein>
<dbReference type="SUPFAM" id="SSF158221">
    <property type="entry name" value="YnzC-like"/>
    <property type="match status" value="1"/>
</dbReference>
<proteinExistence type="inferred from homology"/>
<dbReference type="Proteomes" id="UP000294721">
    <property type="component" value="Unassembled WGS sequence"/>
</dbReference>
<evidence type="ECO:0000256" key="1">
    <source>
        <dbReference type="ARBA" id="ARBA00022490"/>
    </source>
</evidence>
<dbReference type="Pfam" id="PF05979">
    <property type="entry name" value="DUF896"/>
    <property type="match status" value="1"/>
</dbReference>
<evidence type="ECO:0000313" key="4">
    <source>
        <dbReference type="Proteomes" id="UP000294721"/>
    </source>
</evidence>
<reference evidence="2 4" key="1">
    <citation type="submission" date="2019-03" db="EMBL/GenBank/DDBJ databases">
        <title>Genomic Encyclopedia of Type Strains, Phase IV (KMG-IV): sequencing the most valuable type-strain genomes for metagenomic binning, comparative biology and taxonomic classification.</title>
        <authorList>
            <person name="Goeker M."/>
        </authorList>
    </citation>
    <scope>NUCLEOTIDE SEQUENCE [LARGE SCALE GENOMIC DNA]</scope>
    <source>
        <strain evidence="2 4">DSM 17474</strain>
    </source>
</reference>
<evidence type="ECO:0000313" key="5">
    <source>
        <dbReference type="Proteomes" id="UP000829756"/>
    </source>
</evidence>
<accession>A0AAE9H1L0</accession>
<dbReference type="EMBL" id="SLXE01000019">
    <property type="protein sequence ID" value="TCP03722.1"/>
    <property type="molecule type" value="Genomic_DNA"/>
</dbReference>
<keyword evidence="1" id="KW-0963">Cytoplasm</keyword>
<dbReference type="KEGG" id="usu:LVJ78_01930"/>